<dbReference type="Proteomes" id="UP001054945">
    <property type="component" value="Unassembled WGS sequence"/>
</dbReference>
<protein>
    <submittedName>
        <fullName evidence="1">Uncharacterized protein</fullName>
    </submittedName>
</protein>
<dbReference type="AlphaFoldDB" id="A0AAV4MKH1"/>
<accession>A0AAV4MKH1</accession>
<organism evidence="1 2">
    <name type="scientific">Caerostris extrusa</name>
    <name type="common">Bark spider</name>
    <name type="synonym">Caerostris bankana</name>
    <dbReference type="NCBI Taxonomy" id="172846"/>
    <lineage>
        <taxon>Eukaryota</taxon>
        <taxon>Metazoa</taxon>
        <taxon>Ecdysozoa</taxon>
        <taxon>Arthropoda</taxon>
        <taxon>Chelicerata</taxon>
        <taxon>Arachnida</taxon>
        <taxon>Araneae</taxon>
        <taxon>Araneomorphae</taxon>
        <taxon>Entelegynae</taxon>
        <taxon>Araneoidea</taxon>
        <taxon>Araneidae</taxon>
        <taxon>Caerostris</taxon>
    </lineage>
</organism>
<keyword evidence="2" id="KW-1185">Reference proteome</keyword>
<evidence type="ECO:0000313" key="2">
    <source>
        <dbReference type="Proteomes" id="UP001054945"/>
    </source>
</evidence>
<dbReference type="EMBL" id="BPLR01019839">
    <property type="protein sequence ID" value="GIX72345.1"/>
    <property type="molecule type" value="Genomic_DNA"/>
</dbReference>
<name>A0AAV4MKH1_CAEEX</name>
<proteinExistence type="predicted"/>
<comment type="caution">
    <text evidence="1">The sequence shown here is derived from an EMBL/GenBank/DDBJ whole genome shotgun (WGS) entry which is preliminary data.</text>
</comment>
<evidence type="ECO:0000313" key="1">
    <source>
        <dbReference type="EMBL" id="GIX72345.1"/>
    </source>
</evidence>
<reference evidence="1 2" key="1">
    <citation type="submission" date="2021-06" db="EMBL/GenBank/DDBJ databases">
        <title>Caerostris extrusa draft genome.</title>
        <authorList>
            <person name="Kono N."/>
            <person name="Arakawa K."/>
        </authorList>
    </citation>
    <scope>NUCLEOTIDE SEQUENCE [LARGE SCALE GENOMIC DNA]</scope>
</reference>
<sequence>MKSNYPYGKPTRRVRRTSVINTVKREKIQAFDSRSSCTSADFRHRESKISYDLPIKALRRSNCPINSEEQPKPWA</sequence>
<gene>
    <name evidence="1" type="ORF">CEXT_765491</name>
</gene>